<organism evidence="1 2">
    <name type="scientific">Saccharolobus islandicus (strain Y.N.15.51 / Yellowstone #2)</name>
    <name type="common">Sulfolobus islandicus</name>
    <dbReference type="NCBI Taxonomy" id="419942"/>
    <lineage>
        <taxon>Archaea</taxon>
        <taxon>Thermoproteota</taxon>
        <taxon>Thermoprotei</taxon>
        <taxon>Sulfolobales</taxon>
        <taxon>Sulfolobaceae</taxon>
        <taxon>Saccharolobus</taxon>
    </lineage>
</organism>
<evidence type="ECO:0000313" key="2">
    <source>
        <dbReference type="Proteomes" id="UP000006818"/>
    </source>
</evidence>
<evidence type="ECO:0000313" key="1">
    <source>
        <dbReference type="EMBL" id="ACP49264.1"/>
    </source>
</evidence>
<gene>
    <name evidence="1" type="ordered locus">YN1551_3273</name>
</gene>
<dbReference type="AlphaFoldDB" id="C3NK21"/>
<dbReference type="HOGENOM" id="CLU_3194678_0_0_2"/>
<dbReference type="EMBL" id="CP001404">
    <property type="protein sequence ID" value="ACP49264.1"/>
    <property type="molecule type" value="Genomic_DNA"/>
</dbReference>
<dbReference type="KEGG" id="sin:YN1551_3273"/>
<reference evidence="1 2" key="1">
    <citation type="journal article" date="2009" name="Proc. Natl. Acad. Sci. U.S.A.">
        <title>Biogeography of the Sulfolobus islandicus pan-genome.</title>
        <authorList>
            <person name="Reno M.L."/>
            <person name="Held N.L."/>
            <person name="Fields C.J."/>
            <person name="Burke P.V."/>
            <person name="Whitaker R.J."/>
        </authorList>
    </citation>
    <scope>NUCLEOTIDE SEQUENCE [LARGE SCALE GENOMIC DNA]</scope>
    <source>
        <strain evidence="2">Y.N.15.51 / Yellowstone #2</strain>
    </source>
</reference>
<accession>C3NK21</accession>
<name>C3NK21_SACI1</name>
<proteinExistence type="predicted"/>
<sequence>MVVRDKSDDVIGRIARIALKVNSKHNCSINFYVVNKRNREIVDSS</sequence>
<dbReference type="Proteomes" id="UP000006818">
    <property type="component" value="Chromosome"/>
</dbReference>
<protein>
    <submittedName>
        <fullName evidence="1">Uncharacterized protein</fullName>
    </submittedName>
</protein>